<protein>
    <submittedName>
        <fullName evidence="3">Uronate dehydrogenase</fullName>
    </submittedName>
</protein>
<dbReference type="AlphaFoldDB" id="A0AA35WW92"/>
<feature type="domain" description="NAD-dependent epimerase/dehydratase" evidence="2">
    <location>
        <begin position="16"/>
        <end position="132"/>
    </location>
</feature>
<accession>A0AA35WW92</accession>
<evidence type="ECO:0000313" key="4">
    <source>
        <dbReference type="Proteomes" id="UP001174909"/>
    </source>
</evidence>
<dbReference type="EMBL" id="CASHTH010002370">
    <property type="protein sequence ID" value="CAI8028960.1"/>
    <property type="molecule type" value="Genomic_DNA"/>
</dbReference>
<evidence type="ECO:0000259" key="2">
    <source>
        <dbReference type="Pfam" id="PF01370"/>
    </source>
</evidence>
<dbReference type="Proteomes" id="UP001174909">
    <property type="component" value="Unassembled WGS sequence"/>
</dbReference>
<evidence type="ECO:0000256" key="1">
    <source>
        <dbReference type="ARBA" id="ARBA00007637"/>
    </source>
</evidence>
<comment type="caution">
    <text evidence="3">The sequence shown here is derived from an EMBL/GenBank/DDBJ whole genome shotgun (WGS) entry which is preliminary data.</text>
</comment>
<keyword evidence="4" id="KW-1185">Reference proteome</keyword>
<proteinExistence type="inferred from homology"/>
<dbReference type="Gene3D" id="3.40.50.720">
    <property type="entry name" value="NAD(P)-binding Rossmann-like Domain"/>
    <property type="match status" value="1"/>
</dbReference>
<dbReference type="SUPFAM" id="SSF51735">
    <property type="entry name" value="NAD(P)-binding Rossmann-fold domains"/>
    <property type="match status" value="1"/>
</dbReference>
<sequence length="173" mass="18899">MRLADITEIDNPGGHEVMKADIADLDQMQRACEGMDTVVHLAADRSPSADFYETLLSLNIIGTYNVFQAAKDQGCERVVFASSINAMLAYPPDLSVTWDMPVNPPNVYGVTKCFGESLGRCFAHDGLSSIAIRIGGIKQDGEPARNQGDMGQGWISQRDLAQLIGLLHRCRRS</sequence>
<gene>
    <name evidence="3" type="ORF">GBAR_LOCUS16472</name>
</gene>
<evidence type="ECO:0000313" key="3">
    <source>
        <dbReference type="EMBL" id="CAI8028960.1"/>
    </source>
</evidence>
<dbReference type="InterPro" id="IPR001509">
    <property type="entry name" value="Epimerase_deHydtase"/>
</dbReference>
<dbReference type="Pfam" id="PF01370">
    <property type="entry name" value="Epimerase"/>
    <property type="match status" value="1"/>
</dbReference>
<organism evidence="3 4">
    <name type="scientific">Geodia barretti</name>
    <name type="common">Barrett's horny sponge</name>
    <dbReference type="NCBI Taxonomy" id="519541"/>
    <lineage>
        <taxon>Eukaryota</taxon>
        <taxon>Metazoa</taxon>
        <taxon>Porifera</taxon>
        <taxon>Demospongiae</taxon>
        <taxon>Heteroscleromorpha</taxon>
        <taxon>Tetractinellida</taxon>
        <taxon>Astrophorina</taxon>
        <taxon>Geodiidae</taxon>
        <taxon>Geodia</taxon>
    </lineage>
</organism>
<reference evidence="3" key="1">
    <citation type="submission" date="2023-03" db="EMBL/GenBank/DDBJ databases">
        <authorList>
            <person name="Steffen K."/>
            <person name="Cardenas P."/>
        </authorList>
    </citation>
    <scope>NUCLEOTIDE SEQUENCE</scope>
</reference>
<dbReference type="InterPro" id="IPR036291">
    <property type="entry name" value="NAD(P)-bd_dom_sf"/>
</dbReference>
<dbReference type="PANTHER" id="PTHR43000">
    <property type="entry name" value="DTDP-D-GLUCOSE 4,6-DEHYDRATASE-RELATED"/>
    <property type="match status" value="1"/>
</dbReference>
<name>A0AA35WW92_GEOBA</name>
<comment type="similarity">
    <text evidence="1">Belongs to the NAD(P)-dependent epimerase/dehydratase family.</text>
</comment>